<accession>A0A813M7I6</accession>
<evidence type="ECO:0008006" key="10">
    <source>
        <dbReference type="Google" id="ProtNLM"/>
    </source>
</evidence>
<dbReference type="Proteomes" id="UP000663879">
    <property type="component" value="Unassembled WGS sequence"/>
</dbReference>
<dbReference type="FunFam" id="2.20.100.10:FF:000007">
    <property type="entry name" value="Thrombospondin 1"/>
    <property type="match status" value="1"/>
</dbReference>
<dbReference type="SMART" id="SM00209">
    <property type="entry name" value="TSP1"/>
    <property type="match status" value="2"/>
</dbReference>
<dbReference type="OrthoDB" id="446173at2759"/>
<keyword evidence="4" id="KW-0677">Repeat</keyword>
<sequence>MKKNCATIFLISKFFVLILIFEIESTSWSEWSQWSQWSTCSAGCGYGKKVKNRTCLKPPTKLGPNKTISSCLGTNKIENMCKAKKLCVVNGAWSEWSSWTCDTKCGIGIQKRKRYCNEPPPSNNGEDCVGFSEEVDVCFQFGAIGCLNISKPYNNTPLNLKYLVLNNIKLHTKNLNNQNLVNFKCNQFIIDQITRIFKSYKIMWIFNGTILNKSEPILTLSKQEKKSGIYLCAIRIQALNETVITDFYQISSQENISDYRGNQAKLPINFVLLKSILKNENLIFKIIKNSKEINSTYLNRISLKNEWLVSDTYQVDYIDNDFYKFVLVDSNIEPKITLVTNEFGFNVKEKIFKSVIDGNFFKRVASIIIVLYILISSLLLIYEINSIEKYLHFLNK</sequence>
<dbReference type="InterPro" id="IPR000884">
    <property type="entry name" value="TSP1_rpt"/>
</dbReference>
<evidence type="ECO:0000313" key="9">
    <source>
        <dbReference type="Proteomes" id="UP000663879"/>
    </source>
</evidence>
<dbReference type="EMBL" id="CAJNOC010000074">
    <property type="protein sequence ID" value="CAF0712525.1"/>
    <property type="molecule type" value="Genomic_DNA"/>
</dbReference>
<comment type="caution">
    <text evidence="8">The sequence shown here is derived from an EMBL/GenBank/DDBJ whole genome shotgun (WGS) entry which is preliminary data.</text>
</comment>
<feature type="chain" id="PRO_5032505622" description="Ig-like domain-containing protein" evidence="7">
    <location>
        <begin position="30"/>
        <end position="396"/>
    </location>
</feature>
<dbReference type="PROSITE" id="PS50092">
    <property type="entry name" value="TSP1"/>
    <property type="match status" value="2"/>
</dbReference>
<dbReference type="SUPFAM" id="SSF82895">
    <property type="entry name" value="TSP-1 type 1 repeat"/>
    <property type="match status" value="2"/>
</dbReference>
<feature type="signal peptide" evidence="7">
    <location>
        <begin position="1"/>
        <end position="29"/>
    </location>
</feature>
<evidence type="ECO:0000256" key="3">
    <source>
        <dbReference type="ARBA" id="ARBA00022729"/>
    </source>
</evidence>
<proteinExistence type="predicted"/>
<keyword evidence="3 7" id="KW-0732">Signal</keyword>
<dbReference type="InterPro" id="IPR052065">
    <property type="entry name" value="Compl_asym_regulator"/>
</dbReference>
<protein>
    <recommendedName>
        <fullName evidence="10">Ig-like domain-containing protein</fullName>
    </recommendedName>
</protein>
<evidence type="ECO:0000256" key="2">
    <source>
        <dbReference type="ARBA" id="ARBA00022525"/>
    </source>
</evidence>
<feature type="transmembrane region" description="Helical" evidence="6">
    <location>
        <begin position="360"/>
        <end position="382"/>
    </location>
</feature>
<evidence type="ECO:0000256" key="6">
    <source>
        <dbReference type="SAM" id="Phobius"/>
    </source>
</evidence>
<dbReference type="PRINTS" id="PR01705">
    <property type="entry name" value="TSP1REPEAT"/>
</dbReference>
<evidence type="ECO:0000256" key="5">
    <source>
        <dbReference type="ARBA" id="ARBA00023157"/>
    </source>
</evidence>
<comment type="subcellular location">
    <subcellularLocation>
        <location evidence="1">Secreted</location>
    </subcellularLocation>
</comment>
<evidence type="ECO:0000256" key="1">
    <source>
        <dbReference type="ARBA" id="ARBA00004613"/>
    </source>
</evidence>
<evidence type="ECO:0000256" key="7">
    <source>
        <dbReference type="SAM" id="SignalP"/>
    </source>
</evidence>
<dbReference type="Pfam" id="PF00090">
    <property type="entry name" value="TSP_1"/>
    <property type="match status" value="2"/>
</dbReference>
<keyword evidence="9" id="KW-1185">Reference proteome</keyword>
<name>A0A813M7I6_9BILA</name>
<keyword evidence="6" id="KW-0812">Transmembrane</keyword>
<keyword evidence="2" id="KW-0964">Secreted</keyword>
<gene>
    <name evidence="8" type="ORF">OXX778_LOCUS1229</name>
</gene>
<dbReference type="PANTHER" id="PTHR22906:SF43">
    <property type="entry name" value="PROPERDIN"/>
    <property type="match status" value="1"/>
</dbReference>
<organism evidence="8 9">
    <name type="scientific">Brachionus calyciflorus</name>
    <dbReference type="NCBI Taxonomy" id="104777"/>
    <lineage>
        <taxon>Eukaryota</taxon>
        <taxon>Metazoa</taxon>
        <taxon>Spiralia</taxon>
        <taxon>Gnathifera</taxon>
        <taxon>Rotifera</taxon>
        <taxon>Eurotatoria</taxon>
        <taxon>Monogononta</taxon>
        <taxon>Pseudotrocha</taxon>
        <taxon>Ploima</taxon>
        <taxon>Brachionidae</taxon>
        <taxon>Brachionus</taxon>
    </lineage>
</organism>
<evidence type="ECO:0000313" key="8">
    <source>
        <dbReference type="EMBL" id="CAF0712525.1"/>
    </source>
</evidence>
<dbReference type="AlphaFoldDB" id="A0A813M7I6"/>
<keyword evidence="6" id="KW-1133">Transmembrane helix</keyword>
<dbReference type="PANTHER" id="PTHR22906">
    <property type="entry name" value="PROPERDIN"/>
    <property type="match status" value="1"/>
</dbReference>
<reference evidence="8" key="1">
    <citation type="submission" date="2021-02" db="EMBL/GenBank/DDBJ databases">
        <authorList>
            <person name="Nowell W R."/>
        </authorList>
    </citation>
    <scope>NUCLEOTIDE SEQUENCE</scope>
    <source>
        <strain evidence="8">Ploen Becks lab</strain>
    </source>
</reference>
<dbReference type="InterPro" id="IPR036383">
    <property type="entry name" value="TSP1_rpt_sf"/>
</dbReference>
<keyword evidence="5" id="KW-1015">Disulfide bond</keyword>
<keyword evidence="6" id="KW-0472">Membrane</keyword>
<evidence type="ECO:0000256" key="4">
    <source>
        <dbReference type="ARBA" id="ARBA00022737"/>
    </source>
</evidence>
<dbReference type="Gene3D" id="2.20.100.10">
    <property type="entry name" value="Thrombospondin type-1 (TSP1) repeat"/>
    <property type="match status" value="2"/>
</dbReference>